<comment type="caution">
    <text evidence="1">The sequence shown here is derived from an EMBL/GenBank/DDBJ whole genome shotgun (WGS) entry which is preliminary data.</text>
</comment>
<proteinExistence type="predicted"/>
<organism evidence="1 2">
    <name type="scientific">Blastomyces silverae</name>
    <dbReference type="NCBI Taxonomy" id="2060906"/>
    <lineage>
        <taxon>Eukaryota</taxon>
        <taxon>Fungi</taxon>
        <taxon>Dikarya</taxon>
        <taxon>Ascomycota</taxon>
        <taxon>Pezizomycotina</taxon>
        <taxon>Eurotiomycetes</taxon>
        <taxon>Eurotiomycetidae</taxon>
        <taxon>Onygenales</taxon>
        <taxon>Ajellomycetaceae</taxon>
        <taxon>Blastomyces</taxon>
    </lineage>
</organism>
<evidence type="ECO:0000313" key="2">
    <source>
        <dbReference type="Proteomes" id="UP000053573"/>
    </source>
</evidence>
<dbReference type="EMBL" id="LDEV01002736">
    <property type="protein sequence ID" value="KLJ07844.1"/>
    <property type="molecule type" value="Genomic_DNA"/>
</dbReference>
<evidence type="ECO:0000313" key="1">
    <source>
        <dbReference type="EMBL" id="KLJ07844.1"/>
    </source>
</evidence>
<accession>A0A0H1B8T4</accession>
<dbReference type="OrthoDB" id="10343041at2759"/>
<keyword evidence="2" id="KW-1185">Reference proteome</keyword>
<feature type="non-terminal residue" evidence="1">
    <location>
        <position position="52"/>
    </location>
</feature>
<dbReference type="AlphaFoldDB" id="A0A0H1B8T4"/>
<name>A0A0H1B8T4_9EURO</name>
<sequence>MNVVLPKNRALANIKILHLDEGDCAVALETREIATFWNDSALSLLTCYGVHI</sequence>
<reference evidence="2" key="1">
    <citation type="journal article" date="2015" name="PLoS Genet.">
        <title>The dynamic genome and transcriptome of the human fungal pathogen Blastomyces and close relative Emmonsia.</title>
        <authorList>
            <person name="Munoz J.F."/>
            <person name="Gauthier G.M."/>
            <person name="Desjardins C.A."/>
            <person name="Gallo J.E."/>
            <person name="Holder J."/>
            <person name="Sullivan T.D."/>
            <person name="Marty A.J."/>
            <person name="Carmen J.C."/>
            <person name="Chen Z."/>
            <person name="Ding L."/>
            <person name="Gujja S."/>
            <person name="Magrini V."/>
            <person name="Misas E."/>
            <person name="Mitreva M."/>
            <person name="Priest M."/>
            <person name="Saif S."/>
            <person name="Whiston E.A."/>
            <person name="Young S."/>
            <person name="Zeng Q."/>
            <person name="Goldman W.E."/>
            <person name="Mardis E.R."/>
            <person name="Taylor J.W."/>
            <person name="McEwen J.G."/>
            <person name="Clay O.K."/>
            <person name="Klein B.S."/>
            <person name="Cuomo C.A."/>
        </authorList>
    </citation>
    <scope>NUCLEOTIDE SEQUENCE [LARGE SCALE GENOMIC DNA]</scope>
    <source>
        <strain evidence="2">UAMH 139</strain>
    </source>
</reference>
<dbReference type="Proteomes" id="UP000053573">
    <property type="component" value="Unassembled WGS sequence"/>
</dbReference>
<gene>
    <name evidence="1" type="ORF">EMPG_16673</name>
</gene>
<protein>
    <submittedName>
        <fullName evidence="1">Uncharacterized protein</fullName>
    </submittedName>
</protein>